<name>A0A414HHT1_PHOVU</name>
<reference evidence="1 2" key="1">
    <citation type="submission" date="2018-08" db="EMBL/GenBank/DDBJ databases">
        <title>A genome reference for cultivated species of the human gut microbiota.</title>
        <authorList>
            <person name="Zou Y."/>
            <person name="Xue W."/>
            <person name="Luo G."/>
        </authorList>
    </citation>
    <scope>NUCLEOTIDE SEQUENCE [LARGE SCALE GENOMIC DNA]</scope>
    <source>
        <strain evidence="1 2">AM30-40</strain>
    </source>
</reference>
<evidence type="ECO:0000313" key="2">
    <source>
        <dbReference type="Proteomes" id="UP000283429"/>
    </source>
</evidence>
<protein>
    <submittedName>
        <fullName evidence="1">Uncharacterized protein</fullName>
    </submittedName>
</protein>
<gene>
    <name evidence="1" type="ORF">DW783_02700</name>
</gene>
<dbReference type="Proteomes" id="UP000283429">
    <property type="component" value="Unassembled WGS sequence"/>
</dbReference>
<dbReference type="EMBL" id="QSJM01000004">
    <property type="protein sequence ID" value="RHD84914.1"/>
    <property type="molecule type" value="Genomic_DNA"/>
</dbReference>
<proteinExistence type="predicted"/>
<organism evidence="1 2">
    <name type="scientific">Phocaeicola vulgatus</name>
    <name type="common">Bacteroides vulgatus</name>
    <dbReference type="NCBI Taxonomy" id="821"/>
    <lineage>
        <taxon>Bacteria</taxon>
        <taxon>Pseudomonadati</taxon>
        <taxon>Bacteroidota</taxon>
        <taxon>Bacteroidia</taxon>
        <taxon>Bacteroidales</taxon>
        <taxon>Bacteroidaceae</taxon>
        <taxon>Phocaeicola</taxon>
    </lineage>
</organism>
<dbReference type="AlphaFoldDB" id="A0A414HHT1"/>
<evidence type="ECO:0000313" key="1">
    <source>
        <dbReference type="EMBL" id="RHD84914.1"/>
    </source>
</evidence>
<comment type="caution">
    <text evidence="1">The sequence shown here is derived from an EMBL/GenBank/DDBJ whole genome shotgun (WGS) entry which is preliminary data.</text>
</comment>
<dbReference type="RefSeq" id="WP_118170378.1">
    <property type="nucleotide sequence ID" value="NZ_CAXVMQ010000009.1"/>
</dbReference>
<sequence>MKKKIYQIENESRLGFSVQRTLPFINNGKEKRMLPSQVTFLIEGIEREDLTKDGDLALSISKEEAKKLAEKLLSMV</sequence>
<accession>A0A414HHT1</accession>